<accession>A0ABN9SUQ4</accession>
<organism evidence="1 2">
    <name type="scientific">Prorocentrum cordatum</name>
    <dbReference type="NCBI Taxonomy" id="2364126"/>
    <lineage>
        <taxon>Eukaryota</taxon>
        <taxon>Sar</taxon>
        <taxon>Alveolata</taxon>
        <taxon>Dinophyceae</taxon>
        <taxon>Prorocentrales</taxon>
        <taxon>Prorocentraceae</taxon>
        <taxon>Prorocentrum</taxon>
    </lineage>
</organism>
<dbReference type="Proteomes" id="UP001189429">
    <property type="component" value="Unassembled WGS sequence"/>
</dbReference>
<sequence>MTRCHCLLVSPALGSDFGFRISLSSKQRGLLPLINLPARAGPAAAADDDNGTHLRLPNLAEPRQGTLSLLCPLRLCKLNTYEVTSRLARGARRKRTCCAGGGGLVDPQERPQLALGRSPNPPTPKQLAQLTFSHALTTVL</sequence>
<gene>
    <name evidence="1" type="ORF">PCOR1329_LOCUS32631</name>
</gene>
<evidence type="ECO:0000313" key="2">
    <source>
        <dbReference type="Proteomes" id="UP001189429"/>
    </source>
</evidence>
<keyword evidence="2" id="KW-1185">Reference proteome</keyword>
<name>A0ABN9SUQ4_9DINO</name>
<comment type="caution">
    <text evidence="1">The sequence shown here is derived from an EMBL/GenBank/DDBJ whole genome shotgun (WGS) entry which is preliminary data.</text>
</comment>
<protein>
    <recommendedName>
        <fullName evidence="3">Anaphase-promoting complex subunit 1</fullName>
    </recommendedName>
</protein>
<proteinExistence type="predicted"/>
<evidence type="ECO:0008006" key="3">
    <source>
        <dbReference type="Google" id="ProtNLM"/>
    </source>
</evidence>
<dbReference type="EMBL" id="CAUYUJ010013335">
    <property type="protein sequence ID" value="CAK0836002.1"/>
    <property type="molecule type" value="Genomic_DNA"/>
</dbReference>
<reference evidence="1" key="1">
    <citation type="submission" date="2023-10" db="EMBL/GenBank/DDBJ databases">
        <authorList>
            <person name="Chen Y."/>
            <person name="Shah S."/>
            <person name="Dougan E. K."/>
            <person name="Thang M."/>
            <person name="Chan C."/>
        </authorList>
    </citation>
    <scope>NUCLEOTIDE SEQUENCE [LARGE SCALE GENOMIC DNA]</scope>
</reference>
<evidence type="ECO:0000313" key="1">
    <source>
        <dbReference type="EMBL" id="CAK0836002.1"/>
    </source>
</evidence>